<dbReference type="EMBL" id="QTSX02000009">
    <property type="protein sequence ID" value="KAJ9090306.1"/>
    <property type="molecule type" value="Genomic_DNA"/>
</dbReference>
<reference evidence="1" key="1">
    <citation type="submission" date="2022-04" db="EMBL/GenBank/DDBJ databases">
        <title>Genome of the entomopathogenic fungus Entomophthora muscae.</title>
        <authorList>
            <person name="Elya C."/>
            <person name="Lovett B.R."/>
            <person name="Lee E."/>
            <person name="Macias A.M."/>
            <person name="Hajek A.E."/>
            <person name="De Bivort B.L."/>
            <person name="Kasson M.T."/>
            <person name="De Fine Licht H.H."/>
            <person name="Stajich J.E."/>
        </authorList>
    </citation>
    <scope>NUCLEOTIDE SEQUENCE</scope>
    <source>
        <strain evidence="1">Berkeley</strain>
    </source>
</reference>
<evidence type="ECO:0000313" key="1">
    <source>
        <dbReference type="EMBL" id="KAJ9090306.1"/>
    </source>
</evidence>
<comment type="caution">
    <text evidence="1">The sequence shown here is derived from an EMBL/GenBank/DDBJ whole genome shotgun (WGS) entry which is preliminary data.</text>
</comment>
<keyword evidence="2" id="KW-1185">Reference proteome</keyword>
<sequence>MFFLLFVAAAAGFRSTFLSWSHQASWGKKCGHQVATLESVGTIDVPCPLAIDDMVHALPRNLSAKLLAGMEYSKYHPEDYVEGSLGYKLRWSGKKLLTYEEPCRADEKCSFHVDFSESQGWSTKFHVSLVLGERPKEESKWKPSTSSSHSVSFLGPTIAAVYANQIMYEVTWRSKPPANTLCFFCRGDLKKALLPISYDNSPVGILFLHQRTLSSRK</sequence>
<name>A0ACC2UU80_9FUNG</name>
<evidence type="ECO:0000313" key="2">
    <source>
        <dbReference type="Proteomes" id="UP001165960"/>
    </source>
</evidence>
<proteinExistence type="predicted"/>
<dbReference type="Proteomes" id="UP001165960">
    <property type="component" value="Unassembled WGS sequence"/>
</dbReference>
<accession>A0ACC2UU80</accession>
<gene>
    <name evidence="1" type="ORF">DSO57_1003833</name>
</gene>
<protein>
    <submittedName>
        <fullName evidence="1">Uncharacterized protein</fullName>
    </submittedName>
</protein>
<organism evidence="1 2">
    <name type="scientific">Entomophthora muscae</name>
    <dbReference type="NCBI Taxonomy" id="34485"/>
    <lineage>
        <taxon>Eukaryota</taxon>
        <taxon>Fungi</taxon>
        <taxon>Fungi incertae sedis</taxon>
        <taxon>Zoopagomycota</taxon>
        <taxon>Entomophthoromycotina</taxon>
        <taxon>Entomophthoromycetes</taxon>
        <taxon>Entomophthorales</taxon>
        <taxon>Entomophthoraceae</taxon>
        <taxon>Entomophthora</taxon>
    </lineage>
</organism>